<reference evidence="2" key="1">
    <citation type="submission" date="2021-02" db="EMBL/GenBank/DDBJ databases">
        <authorList>
            <person name="Nowell W R."/>
        </authorList>
    </citation>
    <scope>NUCLEOTIDE SEQUENCE</scope>
</reference>
<organism evidence="2 3">
    <name type="scientific">Rotaria magnacalcarata</name>
    <dbReference type="NCBI Taxonomy" id="392030"/>
    <lineage>
        <taxon>Eukaryota</taxon>
        <taxon>Metazoa</taxon>
        <taxon>Spiralia</taxon>
        <taxon>Gnathifera</taxon>
        <taxon>Rotifera</taxon>
        <taxon>Eurotatoria</taxon>
        <taxon>Bdelloidea</taxon>
        <taxon>Philodinida</taxon>
        <taxon>Philodinidae</taxon>
        <taxon>Rotaria</taxon>
    </lineage>
</organism>
<proteinExistence type="predicted"/>
<accession>A0A8S3E184</accession>
<protein>
    <submittedName>
        <fullName evidence="2">Uncharacterized protein</fullName>
    </submittedName>
</protein>
<comment type="caution">
    <text evidence="2">The sequence shown here is derived from an EMBL/GenBank/DDBJ whole genome shotgun (WGS) entry which is preliminary data.</text>
</comment>
<feature type="non-terminal residue" evidence="2">
    <location>
        <position position="131"/>
    </location>
</feature>
<evidence type="ECO:0000313" key="2">
    <source>
        <dbReference type="EMBL" id="CAF5054548.1"/>
    </source>
</evidence>
<keyword evidence="1" id="KW-0175">Coiled coil</keyword>
<evidence type="ECO:0000313" key="3">
    <source>
        <dbReference type="Proteomes" id="UP000681967"/>
    </source>
</evidence>
<dbReference type="Proteomes" id="UP000681967">
    <property type="component" value="Unassembled WGS sequence"/>
</dbReference>
<gene>
    <name evidence="2" type="ORF">BYL167_LOCUS58504</name>
</gene>
<dbReference type="AlphaFoldDB" id="A0A8S3E184"/>
<feature type="coiled-coil region" evidence="1">
    <location>
        <begin position="52"/>
        <end position="120"/>
    </location>
</feature>
<name>A0A8S3E184_9BILA</name>
<feature type="non-terminal residue" evidence="2">
    <location>
        <position position="1"/>
    </location>
</feature>
<evidence type="ECO:0000256" key="1">
    <source>
        <dbReference type="SAM" id="Coils"/>
    </source>
</evidence>
<sequence length="131" mass="15533">DTDLRRTSDGSTRSTANVVMNLKQRLFKLDLQLKQKDATIDEIKTDPRWTKATEIEIRNHALLNEIEKLKLEKLNFIQNDYMASIDEEKKNAVRKLEAEKRELKVENESLKKKVRELENSEHDERLSARRR</sequence>
<dbReference type="EMBL" id="CAJOBH010226886">
    <property type="protein sequence ID" value="CAF5054548.1"/>
    <property type="molecule type" value="Genomic_DNA"/>
</dbReference>